<keyword evidence="4" id="KW-1185">Reference proteome</keyword>
<keyword evidence="3" id="KW-0012">Acyltransferase</keyword>
<evidence type="ECO:0000313" key="3">
    <source>
        <dbReference type="EMBL" id="TSJ40332.1"/>
    </source>
</evidence>
<dbReference type="GO" id="GO:0016020">
    <property type="term" value="C:membrane"/>
    <property type="evidence" value="ECO:0007669"/>
    <property type="project" value="TreeGrafter"/>
</dbReference>
<evidence type="ECO:0000313" key="4">
    <source>
        <dbReference type="Proteomes" id="UP000318733"/>
    </source>
</evidence>
<dbReference type="Proteomes" id="UP000318733">
    <property type="component" value="Unassembled WGS sequence"/>
</dbReference>
<keyword evidence="1" id="KW-1133">Transmembrane helix</keyword>
<gene>
    <name evidence="3" type="ORF">FO440_11270</name>
</gene>
<keyword evidence="3" id="KW-0808">Transferase</keyword>
<evidence type="ECO:0000259" key="2">
    <source>
        <dbReference type="Pfam" id="PF01757"/>
    </source>
</evidence>
<feature type="transmembrane region" description="Helical" evidence="1">
    <location>
        <begin position="112"/>
        <end position="132"/>
    </location>
</feature>
<dbReference type="PANTHER" id="PTHR23028:SF53">
    <property type="entry name" value="ACYL_TRANSF_3 DOMAIN-CONTAINING PROTEIN"/>
    <property type="match status" value="1"/>
</dbReference>
<feature type="transmembrane region" description="Helical" evidence="1">
    <location>
        <begin position="73"/>
        <end position="92"/>
    </location>
</feature>
<dbReference type="PANTHER" id="PTHR23028">
    <property type="entry name" value="ACETYLTRANSFERASE"/>
    <property type="match status" value="1"/>
</dbReference>
<feature type="domain" description="Acyltransferase 3" evidence="2">
    <location>
        <begin position="35"/>
        <end position="356"/>
    </location>
</feature>
<dbReference type="InterPro" id="IPR050879">
    <property type="entry name" value="Acyltransferase_3"/>
</dbReference>
<accession>A0A556MKD5</accession>
<dbReference type="OrthoDB" id="290051at2"/>
<protein>
    <submittedName>
        <fullName evidence="3">Acyltransferase</fullName>
    </submittedName>
</protein>
<dbReference type="Pfam" id="PF01757">
    <property type="entry name" value="Acyl_transf_3"/>
    <property type="match status" value="1"/>
</dbReference>
<feature type="transmembrane region" description="Helical" evidence="1">
    <location>
        <begin position="249"/>
        <end position="269"/>
    </location>
</feature>
<feature type="transmembrane region" description="Helical" evidence="1">
    <location>
        <begin position="199"/>
        <end position="218"/>
    </location>
</feature>
<evidence type="ECO:0000256" key="1">
    <source>
        <dbReference type="SAM" id="Phobius"/>
    </source>
</evidence>
<feature type="transmembrane region" description="Helical" evidence="1">
    <location>
        <begin position="309"/>
        <end position="327"/>
    </location>
</feature>
<sequence>MVYLLFFALTAFALLFISLPFFKKLDEPPTRHRISSIDGLRGFLAFAVVVNHFDSTLYTIKFSKWGTYHLFDGLLGEVGVSIFFMITGYLFWGKLLSSQGKTNWKILFVNRFFRIAPVYYAVLIPVLLIVGFATGFQIKVPPLSLVYSLFRWLFIGMQTMGDINTFQMMWVLGVVWTLRYEWLFYFSLIFTSYFIRKNVSLLFCIAGLILGLVHLQFWHPDKPAIPLFLCGMLCATLKSMNVNIKSHDLLNSFIAVLSIVLIFTFFHTATGVVQVLLLLVFFFLITITDSQLFGLLSLTGAKRISHVSYSLYLTHMSVLYLFFNTPAIKNFCKQGDNQFWLLTFVCTLIVIVTSSLCYYFIEKGGALAGKRFVKKYMQ</sequence>
<comment type="caution">
    <text evidence="3">The sequence shown here is derived from an EMBL/GenBank/DDBJ whole genome shotgun (WGS) entry which is preliminary data.</text>
</comment>
<dbReference type="GO" id="GO:0016747">
    <property type="term" value="F:acyltransferase activity, transferring groups other than amino-acyl groups"/>
    <property type="evidence" value="ECO:0007669"/>
    <property type="project" value="InterPro"/>
</dbReference>
<dbReference type="GO" id="GO:0000271">
    <property type="term" value="P:polysaccharide biosynthetic process"/>
    <property type="evidence" value="ECO:0007669"/>
    <property type="project" value="TreeGrafter"/>
</dbReference>
<dbReference type="EMBL" id="VLPK01000002">
    <property type="protein sequence ID" value="TSJ40332.1"/>
    <property type="molecule type" value="Genomic_DNA"/>
</dbReference>
<reference evidence="3 4" key="1">
    <citation type="submission" date="2019-07" db="EMBL/GenBank/DDBJ databases">
        <authorList>
            <person name="Huq M.A."/>
        </authorList>
    </citation>
    <scope>NUCLEOTIDE SEQUENCE [LARGE SCALE GENOMIC DNA]</scope>
    <source>
        <strain evidence="3 4">MAH-19</strain>
    </source>
</reference>
<dbReference type="InterPro" id="IPR002656">
    <property type="entry name" value="Acyl_transf_3_dom"/>
</dbReference>
<organism evidence="3 4">
    <name type="scientific">Mucilaginibacter corticis</name>
    <dbReference type="NCBI Taxonomy" id="2597670"/>
    <lineage>
        <taxon>Bacteria</taxon>
        <taxon>Pseudomonadati</taxon>
        <taxon>Bacteroidota</taxon>
        <taxon>Sphingobacteriia</taxon>
        <taxon>Sphingobacteriales</taxon>
        <taxon>Sphingobacteriaceae</taxon>
        <taxon>Mucilaginibacter</taxon>
    </lineage>
</organism>
<dbReference type="RefSeq" id="WP_144248370.1">
    <property type="nucleotide sequence ID" value="NZ_VLPK01000002.1"/>
</dbReference>
<feature type="transmembrane region" description="Helical" evidence="1">
    <location>
        <begin position="339"/>
        <end position="361"/>
    </location>
</feature>
<dbReference type="AlphaFoldDB" id="A0A556MKD5"/>
<proteinExistence type="predicted"/>
<feature type="transmembrane region" description="Helical" evidence="1">
    <location>
        <begin position="224"/>
        <end position="242"/>
    </location>
</feature>
<keyword evidence="1" id="KW-0472">Membrane</keyword>
<feature type="transmembrane region" description="Helical" evidence="1">
    <location>
        <begin position="275"/>
        <end position="297"/>
    </location>
</feature>
<keyword evidence="1" id="KW-0812">Transmembrane</keyword>
<feature type="transmembrane region" description="Helical" evidence="1">
    <location>
        <begin position="6"/>
        <end position="22"/>
    </location>
</feature>
<name>A0A556MKD5_9SPHI</name>